<keyword evidence="3" id="KW-1185">Reference proteome</keyword>
<name>A0A498LFK3_LABRO</name>
<sequence>MFTAPLLEGPLTLRDSKMDPINNHLGVLSSASDASFKEFFCVVSTGQDICAEGAMKSCPGLVANSNDDSRCCTEGTDEPRR</sequence>
<evidence type="ECO:0000313" key="1">
    <source>
        <dbReference type="EMBL" id="RXN06931.1"/>
    </source>
</evidence>
<evidence type="ECO:0000313" key="3">
    <source>
        <dbReference type="Proteomes" id="UP000290572"/>
    </source>
</evidence>
<gene>
    <name evidence="1" type="ORF">ROHU_012212</name>
    <name evidence="2" type="ORF">ROHU_023272</name>
</gene>
<reference evidence="1 3" key="1">
    <citation type="submission" date="2018-03" db="EMBL/GenBank/DDBJ databases">
        <title>Draft genome sequence of Rohu Carp (Labeo rohita).</title>
        <authorList>
            <person name="Das P."/>
            <person name="Kushwaha B."/>
            <person name="Joshi C.G."/>
            <person name="Kumar D."/>
            <person name="Nagpure N.S."/>
            <person name="Sahoo L."/>
            <person name="Das S.P."/>
            <person name="Bit A."/>
            <person name="Patnaik S."/>
            <person name="Meher P.K."/>
            <person name="Jayasankar P."/>
            <person name="Koringa P.G."/>
            <person name="Patel N.V."/>
            <person name="Hinsu A.T."/>
            <person name="Kumar R."/>
            <person name="Pandey M."/>
            <person name="Agarwal S."/>
            <person name="Srivastava S."/>
            <person name="Singh M."/>
            <person name="Iquebal M.A."/>
            <person name="Jaiswal S."/>
            <person name="Angadi U.B."/>
            <person name="Kumar N."/>
            <person name="Raza M."/>
            <person name="Shah T.M."/>
            <person name="Rai A."/>
            <person name="Jena J.K."/>
        </authorList>
    </citation>
    <scope>NUCLEOTIDE SEQUENCE [LARGE SCALE GENOMIC DNA]</scope>
    <source>
        <strain evidence="1">DASCIFA01</strain>
        <tissue evidence="1">Testis</tissue>
    </source>
</reference>
<dbReference type="Proteomes" id="UP000290572">
    <property type="component" value="Unassembled WGS sequence"/>
</dbReference>
<dbReference type="EMBL" id="QBIY01012581">
    <property type="protein sequence ID" value="RXN22764.1"/>
    <property type="molecule type" value="Genomic_DNA"/>
</dbReference>
<accession>A0A498LFK3</accession>
<protein>
    <submittedName>
        <fullName evidence="1">Uncharacterized protein</fullName>
    </submittedName>
</protein>
<organism evidence="1 3">
    <name type="scientific">Labeo rohita</name>
    <name type="common">Indian major carp</name>
    <name type="synonym">Cyprinus rohita</name>
    <dbReference type="NCBI Taxonomy" id="84645"/>
    <lineage>
        <taxon>Eukaryota</taxon>
        <taxon>Metazoa</taxon>
        <taxon>Chordata</taxon>
        <taxon>Craniata</taxon>
        <taxon>Vertebrata</taxon>
        <taxon>Euteleostomi</taxon>
        <taxon>Actinopterygii</taxon>
        <taxon>Neopterygii</taxon>
        <taxon>Teleostei</taxon>
        <taxon>Ostariophysi</taxon>
        <taxon>Cypriniformes</taxon>
        <taxon>Cyprinidae</taxon>
        <taxon>Labeoninae</taxon>
        <taxon>Labeonini</taxon>
        <taxon>Labeo</taxon>
    </lineage>
</organism>
<dbReference type="AlphaFoldDB" id="A0A498LFK3"/>
<proteinExistence type="predicted"/>
<comment type="caution">
    <text evidence="1">The sequence shown here is derived from an EMBL/GenBank/DDBJ whole genome shotgun (WGS) entry which is preliminary data.</text>
</comment>
<dbReference type="EMBL" id="QBIY01013357">
    <property type="protein sequence ID" value="RXN06931.1"/>
    <property type="molecule type" value="Genomic_DNA"/>
</dbReference>
<evidence type="ECO:0000313" key="2">
    <source>
        <dbReference type="EMBL" id="RXN22764.1"/>
    </source>
</evidence>